<evidence type="ECO:0000313" key="10">
    <source>
        <dbReference type="EMBL" id="RJP24487.1"/>
    </source>
</evidence>
<feature type="binding site" evidence="8">
    <location>
        <position position="38"/>
    </location>
    <ligand>
        <name>[4Fe-4S] cluster</name>
        <dbReference type="ChEBI" id="CHEBI:49883"/>
        <note>4Fe-4S-S-AdoMet</note>
    </ligand>
</feature>
<feature type="binding site" evidence="8">
    <location>
        <position position="27"/>
    </location>
    <ligand>
        <name>substrate</name>
    </ligand>
</feature>
<keyword evidence="5 8" id="KW-0408">Iron</keyword>
<comment type="cofactor">
    <cofactor evidence="8">
        <name>S-adenosyl-L-methionine</name>
        <dbReference type="ChEBI" id="CHEBI:59789"/>
    </cofactor>
    <text evidence="8">Binds 1 S-adenosyl-L-methionine per subunit.</text>
</comment>
<dbReference type="Pfam" id="PF04055">
    <property type="entry name" value="Radical_SAM"/>
    <property type="match status" value="1"/>
</dbReference>
<feature type="binding site" evidence="8">
    <location>
        <position position="40"/>
    </location>
    <ligand>
        <name>Mg(2+)</name>
        <dbReference type="ChEBI" id="CHEBI:18420"/>
    </ligand>
</feature>
<evidence type="ECO:0000256" key="5">
    <source>
        <dbReference type="ARBA" id="ARBA00023004"/>
    </source>
</evidence>
<dbReference type="CDD" id="cd01335">
    <property type="entry name" value="Radical_SAM"/>
    <property type="match status" value="1"/>
</dbReference>
<keyword evidence="8" id="KW-0671">Queuosine biosynthesis</keyword>
<comment type="catalytic activity">
    <reaction evidence="8">
        <text>6-carboxy-5,6,7,8-tetrahydropterin + H(+) = 7-carboxy-7-carbaguanine + NH4(+)</text>
        <dbReference type="Rhea" id="RHEA:27974"/>
        <dbReference type="ChEBI" id="CHEBI:15378"/>
        <dbReference type="ChEBI" id="CHEBI:28938"/>
        <dbReference type="ChEBI" id="CHEBI:61032"/>
        <dbReference type="ChEBI" id="CHEBI:61036"/>
        <dbReference type="EC" id="4.3.99.3"/>
    </reaction>
</comment>
<evidence type="ECO:0000256" key="8">
    <source>
        <dbReference type="HAMAP-Rule" id="MF_00917"/>
    </source>
</evidence>
<proteinExistence type="inferred from homology"/>
<dbReference type="InterPro" id="IPR024924">
    <property type="entry name" value="7-CO-7-deazaguanine_synth-like"/>
</dbReference>
<comment type="cofactor">
    <cofactor evidence="8">
        <name>Mg(2+)</name>
        <dbReference type="ChEBI" id="CHEBI:18420"/>
    </cofactor>
</comment>
<keyword evidence="7 8" id="KW-0456">Lyase</keyword>
<dbReference type="Gene3D" id="3.20.20.70">
    <property type="entry name" value="Aldolase class I"/>
    <property type="match status" value="1"/>
</dbReference>
<dbReference type="Proteomes" id="UP000265882">
    <property type="component" value="Unassembled WGS sequence"/>
</dbReference>
<evidence type="ECO:0000256" key="6">
    <source>
        <dbReference type="ARBA" id="ARBA00023014"/>
    </source>
</evidence>
<keyword evidence="1 8" id="KW-0004">4Fe-4S</keyword>
<dbReference type="EMBL" id="QZKU01000034">
    <property type="protein sequence ID" value="RJP24487.1"/>
    <property type="molecule type" value="Genomic_DNA"/>
</dbReference>
<feature type="binding site" evidence="8">
    <location>
        <position position="70"/>
    </location>
    <ligand>
        <name>substrate</name>
    </ligand>
</feature>
<dbReference type="GO" id="GO:0008616">
    <property type="term" value="P:tRNA queuosine(34) biosynthetic process"/>
    <property type="evidence" value="ECO:0007669"/>
    <property type="project" value="UniProtKB-UniRule"/>
</dbReference>
<dbReference type="GO" id="GO:0051539">
    <property type="term" value="F:4 iron, 4 sulfur cluster binding"/>
    <property type="evidence" value="ECO:0007669"/>
    <property type="project" value="UniProtKB-UniRule"/>
</dbReference>
<dbReference type="InterPro" id="IPR013785">
    <property type="entry name" value="Aldolase_TIM"/>
</dbReference>
<comment type="caution">
    <text evidence="10">The sequence shown here is derived from an EMBL/GenBank/DDBJ whole genome shotgun (WGS) entry which is preliminary data.</text>
</comment>
<gene>
    <name evidence="8" type="primary">queE</name>
    <name evidence="10" type="ORF">C4520_03995</name>
</gene>
<feature type="binding site" evidence="8">
    <location>
        <position position="35"/>
    </location>
    <ligand>
        <name>[4Fe-4S] cluster</name>
        <dbReference type="ChEBI" id="CHEBI:49883"/>
        <note>4Fe-4S-S-AdoMet</note>
    </ligand>
</feature>
<accession>A0A3A4NVM1</accession>
<feature type="domain" description="Radical SAM core" evidence="9">
    <location>
        <begin position="18"/>
        <end position="212"/>
    </location>
</feature>
<evidence type="ECO:0000256" key="3">
    <source>
        <dbReference type="ARBA" id="ARBA00022723"/>
    </source>
</evidence>
<comment type="similarity">
    <text evidence="8">Belongs to the radical SAM superfamily. 7-carboxy-7-deazaguanine synthase family.</text>
</comment>
<dbReference type="PANTHER" id="PTHR42836:SF1">
    <property type="entry name" value="7-CARBOXY-7-DEAZAGUANINE SYNTHASE"/>
    <property type="match status" value="1"/>
</dbReference>
<keyword evidence="6 8" id="KW-0411">Iron-sulfur</keyword>
<comment type="function">
    <text evidence="8">Catalyzes the complex heterocyclic radical-mediated conversion of 6-carboxy-5,6,7,8-tetrahydropterin (CPH4) to 7-carboxy-7-deazaguanine (CDG), a step common to the biosynthetic pathways of all 7-deazapurine-containing compounds.</text>
</comment>
<dbReference type="GO" id="GO:0000287">
    <property type="term" value="F:magnesium ion binding"/>
    <property type="evidence" value="ECO:0007669"/>
    <property type="project" value="UniProtKB-UniRule"/>
</dbReference>
<sequence>MSLKINEIFFSIQGEARYAGFPCAFVRLTGCNLRCAYCDTRYAYDEGREMSLDQIQRALGRYPARLVEITGGEPLLQAETPQLITRLADDGYTVLLETNGTVSIEAVDSRAVIIMDIKCPDSGMADRTLWENIDILKPADEVKFVIGSRADYTWALDVIDRYRLAERHAVILSPAAGILEPRELAEWMLASPETARGNIRLQLQLHKLIWPHVERGV</sequence>
<comment type="pathway">
    <text evidence="8">Purine metabolism; 7-cyano-7-deazaguanine biosynthesis.</text>
</comment>
<name>A0A3A4NVM1_ABYX5</name>
<dbReference type="PROSITE" id="PS51918">
    <property type="entry name" value="RADICAL_SAM"/>
    <property type="match status" value="1"/>
</dbReference>
<feature type="binding site" evidence="8">
    <location>
        <position position="72"/>
    </location>
    <ligand>
        <name>S-adenosyl-L-methionine</name>
        <dbReference type="ChEBI" id="CHEBI:59789"/>
    </ligand>
</feature>
<feature type="binding site" evidence="8">
    <location>
        <position position="31"/>
    </location>
    <ligand>
        <name>[4Fe-4S] cluster</name>
        <dbReference type="ChEBI" id="CHEBI:49883"/>
        <note>4Fe-4S-S-AdoMet</note>
    </ligand>
</feature>
<keyword evidence="4 8" id="KW-0460">Magnesium</keyword>
<comment type="cofactor">
    <cofactor evidence="8">
        <name>[4Fe-4S] cluster</name>
        <dbReference type="ChEBI" id="CHEBI:49883"/>
    </cofactor>
    <text evidence="8">Binds 1 [4Fe-4S] cluster. The cluster is coordinated with 3 cysteines and an exchangeable S-adenosyl-L-methionine.</text>
</comment>
<reference evidence="10 11" key="1">
    <citation type="journal article" date="2017" name="ISME J.">
        <title>Energy and carbon metabolisms in a deep terrestrial subsurface fluid microbial community.</title>
        <authorList>
            <person name="Momper L."/>
            <person name="Jungbluth S.P."/>
            <person name="Lee M.D."/>
            <person name="Amend J.P."/>
        </authorList>
    </citation>
    <scope>NUCLEOTIDE SEQUENCE [LARGE SCALE GENOMIC DNA]</scope>
    <source>
        <strain evidence="10">SURF_5</strain>
    </source>
</reference>
<evidence type="ECO:0000256" key="7">
    <source>
        <dbReference type="ARBA" id="ARBA00023239"/>
    </source>
</evidence>
<keyword evidence="2 8" id="KW-0949">S-adenosyl-L-methionine</keyword>
<evidence type="ECO:0000256" key="2">
    <source>
        <dbReference type="ARBA" id="ARBA00022691"/>
    </source>
</evidence>
<dbReference type="HAMAP" id="MF_00917">
    <property type="entry name" value="QueE"/>
    <property type="match status" value="1"/>
</dbReference>
<feature type="binding site" evidence="8">
    <location>
        <begin position="12"/>
        <end position="14"/>
    </location>
    <ligand>
        <name>substrate</name>
    </ligand>
</feature>
<dbReference type="SUPFAM" id="SSF102114">
    <property type="entry name" value="Radical SAM enzymes"/>
    <property type="match status" value="1"/>
</dbReference>
<comment type="subunit">
    <text evidence="8">Homodimer.</text>
</comment>
<dbReference type="AlphaFoldDB" id="A0A3A4NVM1"/>
<feature type="binding site" evidence="8">
    <location>
        <begin position="37"/>
        <end position="39"/>
    </location>
    <ligand>
        <name>S-adenosyl-L-methionine</name>
        <dbReference type="ChEBI" id="CHEBI:59789"/>
    </ligand>
</feature>
<dbReference type="InterPro" id="IPR007197">
    <property type="entry name" value="rSAM"/>
</dbReference>
<organism evidence="10 11">
    <name type="scientific">Abyssobacteria bacterium (strain SURF_5)</name>
    <dbReference type="NCBI Taxonomy" id="2093360"/>
    <lineage>
        <taxon>Bacteria</taxon>
        <taxon>Pseudomonadati</taxon>
        <taxon>Candidatus Hydrogenedentota</taxon>
        <taxon>Candidatus Abyssobacteria</taxon>
    </lineage>
</organism>
<protein>
    <recommendedName>
        <fullName evidence="8">7-carboxy-7-deazaguanine synthase</fullName>
        <shortName evidence="8">CDG synthase</shortName>
        <ecNumber evidence="8">4.3.99.3</ecNumber>
    </recommendedName>
    <alternativeName>
        <fullName evidence="8">Queuosine biosynthesis protein QueE</fullName>
    </alternativeName>
</protein>
<dbReference type="UniPathway" id="UPA00391"/>
<dbReference type="GO" id="GO:0016840">
    <property type="term" value="F:carbon-nitrogen lyase activity"/>
    <property type="evidence" value="ECO:0007669"/>
    <property type="project" value="UniProtKB-UniRule"/>
</dbReference>
<dbReference type="GO" id="GO:1904047">
    <property type="term" value="F:S-adenosyl-L-methionine binding"/>
    <property type="evidence" value="ECO:0007669"/>
    <property type="project" value="UniProtKB-UniRule"/>
</dbReference>
<evidence type="ECO:0000256" key="4">
    <source>
        <dbReference type="ARBA" id="ARBA00022842"/>
    </source>
</evidence>
<keyword evidence="3 8" id="KW-0479">Metal-binding</keyword>
<dbReference type="PIRSF" id="PIRSF000370">
    <property type="entry name" value="QueE"/>
    <property type="match status" value="1"/>
</dbReference>
<comment type="caution">
    <text evidence="8">Lacks conserved residue(s) required for the propagation of feature annotation.</text>
</comment>
<dbReference type="SFLD" id="SFLDS00029">
    <property type="entry name" value="Radical_SAM"/>
    <property type="match status" value="1"/>
</dbReference>
<dbReference type="InterPro" id="IPR058240">
    <property type="entry name" value="rSAM_sf"/>
</dbReference>
<evidence type="ECO:0000313" key="11">
    <source>
        <dbReference type="Proteomes" id="UP000265882"/>
    </source>
</evidence>
<evidence type="ECO:0000259" key="9">
    <source>
        <dbReference type="PROSITE" id="PS51918"/>
    </source>
</evidence>
<dbReference type="PANTHER" id="PTHR42836">
    <property type="entry name" value="7-CARBOXY-7-DEAZAGUANINE SYNTHASE"/>
    <property type="match status" value="1"/>
</dbReference>
<evidence type="ECO:0000256" key="1">
    <source>
        <dbReference type="ARBA" id="ARBA00022485"/>
    </source>
</evidence>
<dbReference type="EC" id="4.3.99.3" evidence="8"/>